<evidence type="ECO:0000256" key="5">
    <source>
        <dbReference type="ARBA" id="ARBA00023273"/>
    </source>
</evidence>
<evidence type="ECO:0000313" key="8">
    <source>
        <dbReference type="Proteomes" id="UP001230188"/>
    </source>
</evidence>
<keyword evidence="4" id="KW-0969">Cilium</keyword>
<keyword evidence="3" id="KW-0963">Cytoplasm</keyword>
<dbReference type="InterPro" id="IPR042541">
    <property type="entry name" value="BART_sf"/>
</dbReference>
<dbReference type="InterPro" id="IPR023379">
    <property type="entry name" value="BART_dom"/>
</dbReference>
<comment type="subcellular location">
    <subcellularLocation>
        <location evidence="1">Cell projection</location>
        <location evidence="1">Cilium</location>
    </subcellularLocation>
    <subcellularLocation>
        <location evidence="2">Cytoplasm</location>
    </subcellularLocation>
</comment>
<dbReference type="GO" id="GO:0005737">
    <property type="term" value="C:cytoplasm"/>
    <property type="evidence" value="ECO:0007669"/>
    <property type="project" value="UniProtKB-SubCell"/>
</dbReference>
<evidence type="ECO:0000313" key="7">
    <source>
        <dbReference type="EMBL" id="KAJ8601478.1"/>
    </source>
</evidence>
<dbReference type="Pfam" id="PF11527">
    <property type="entry name" value="ARL2_Bind_BART"/>
    <property type="match status" value="1"/>
</dbReference>
<gene>
    <name evidence="7" type="ORF">CTAYLR_005703</name>
</gene>
<name>A0AAD7UD14_9STRA</name>
<evidence type="ECO:0000256" key="2">
    <source>
        <dbReference type="ARBA" id="ARBA00004496"/>
    </source>
</evidence>
<proteinExistence type="predicted"/>
<comment type="caution">
    <text evidence="7">The sequence shown here is derived from an EMBL/GenBank/DDBJ whole genome shotgun (WGS) entry which is preliminary data.</text>
</comment>
<evidence type="ECO:0000256" key="3">
    <source>
        <dbReference type="ARBA" id="ARBA00022490"/>
    </source>
</evidence>
<evidence type="ECO:0000259" key="6">
    <source>
        <dbReference type="Pfam" id="PF11527"/>
    </source>
</evidence>
<feature type="domain" description="BART" evidence="6">
    <location>
        <begin position="8"/>
        <end position="113"/>
    </location>
</feature>
<dbReference type="GO" id="GO:0005929">
    <property type="term" value="C:cilium"/>
    <property type="evidence" value="ECO:0007669"/>
    <property type="project" value="UniProtKB-SubCell"/>
</dbReference>
<organism evidence="7 8">
    <name type="scientific">Chrysophaeum taylorii</name>
    <dbReference type="NCBI Taxonomy" id="2483200"/>
    <lineage>
        <taxon>Eukaryota</taxon>
        <taxon>Sar</taxon>
        <taxon>Stramenopiles</taxon>
        <taxon>Ochrophyta</taxon>
        <taxon>Pelagophyceae</taxon>
        <taxon>Pelagomonadales</taxon>
        <taxon>Pelagomonadaceae</taxon>
        <taxon>Chrysophaeum</taxon>
    </lineage>
</organism>
<evidence type="ECO:0000256" key="4">
    <source>
        <dbReference type="ARBA" id="ARBA00023069"/>
    </source>
</evidence>
<reference evidence="7" key="1">
    <citation type="submission" date="2023-01" db="EMBL/GenBank/DDBJ databases">
        <title>Metagenome sequencing of chrysophaentin producing Chrysophaeum taylorii.</title>
        <authorList>
            <person name="Davison J."/>
            <person name="Bewley C."/>
        </authorList>
    </citation>
    <scope>NUCLEOTIDE SEQUENCE</scope>
    <source>
        <strain evidence="7">NIES-1699</strain>
    </source>
</reference>
<protein>
    <recommendedName>
        <fullName evidence="6">BART domain-containing protein</fullName>
    </recommendedName>
</protein>
<dbReference type="AlphaFoldDB" id="A0AAD7UD14"/>
<dbReference type="Gene3D" id="1.20.1520.10">
    <property type="entry name" value="ADP-ribosylation factor-like 2-binding protein, domain"/>
    <property type="match status" value="1"/>
</dbReference>
<sequence>MKKEEIDDLLSEVASFLVSARQVEVWRRFMERHEGEFLSGGEQEQEHSLEQTRIHRMFEELVEKSLEEWLADRHGLSVADFYEACRDSEFAKVVVLATDFPLFCDVMGSREKRDSYFRVLEAYTTLRS</sequence>
<keyword evidence="5" id="KW-0966">Cell projection</keyword>
<dbReference type="EMBL" id="JAQMWT010000428">
    <property type="protein sequence ID" value="KAJ8601478.1"/>
    <property type="molecule type" value="Genomic_DNA"/>
</dbReference>
<evidence type="ECO:0000256" key="1">
    <source>
        <dbReference type="ARBA" id="ARBA00004138"/>
    </source>
</evidence>
<accession>A0AAD7UD14</accession>
<dbReference type="Proteomes" id="UP001230188">
    <property type="component" value="Unassembled WGS sequence"/>
</dbReference>
<keyword evidence="8" id="KW-1185">Reference proteome</keyword>